<dbReference type="PANTHER" id="PTHR24193">
    <property type="entry name" value="ANKYRIN REPEAT PROTEIN"/>
    <property type="match status" value="1"/>
</dbReference>
<feature type="repeat" description="ANK" evidence="3">
    <location>
        <begin position="180"/>
        <end position="212"/>
    </location>
</feature>
<dbReference type="Pfam" id="PF13857">
    <property type="entry name" value="Ank_5"/>
    <property type="match status" value="1"/>
</dbReference>
<keyword evidence="2 3" id="KW-0040">ANK repeat</keyword>
<dbReference type="Pfam" id="PF13637">
    <property type="entry name" value="Ank_4"/>
    <property type="match status" value="1"/>
</dbReference>
<dbReference type="Pfam" id="PF12796">
    <property type="entry name" value="Ank_2"/>
    <property type="match status" value="4"/>
</dbReference>
<sequence>MDGWRCPTWTIMPWRWDLWQTKVSALRIAVAGNLVHIVQALLSRQTLTDYHWSAEIVIAVKNQHISMTKFLAQYKFPQDQLDSALFSACHASQTELVRMLLGEMNANPAARKNRKENVLHVAASAGNVDIVQLLLNKGIDHSPLNNNEQTPLYCAADHGHAAVVQLLLNAGAEHSWEDERNSTPLHAAANGGHIEVVELLLSISQSCNRRTNSGYTPLHQAARGGYSKIVKVLLDNGANPHQIDADSETPMHAAASGNHSQVVKILIDAGADCKAIDTRGNTPFHAALYTSRHYRGLRSGIVKLFLDIGADYRSTNKAGETPLHLAAAAGQVECVHILLTAGASWTAKDHNGSSTLQVAMDWDQAIVVEHLLNAQINGMLTEHRHTILQWAISREHITVVEQLIKAGVECHTLEDSKTLLHCAALGNLEIMQVLLDAGAAANCNTRNRHGRTPLHVAVQENNSTVIPLLIKYGSNCYATDNRGQSPLFIAGSIVGGAKSVQQLLDAGYHSRPEDCQEVLRIAAGRGFGATVQVLIGAGVNWDAADEYGQTPLHLAACNGHPEVVQMLLKAGADQNLRTYDSKRTVLHVAAIYGHKKVVQILLAAGANHKAKDGYGRTADDLAKQGERRRQRG</sequence>
<evidence type="ECO:0000313" key="5">
    <source>
        <dbReference type="EMBL" id="GAT54196.1"/>
    </source>
</evidence>
<gene>
    <name evidence="5" type="ORF">MCHLO_11071</name>
</gene>
<reference evidence="5" key="1">
    <citation type="submission" date="2014-09" db="EMBL/GenBank/DDBJ databases">
        <title>Genome sequence of the luminous mushroom Mycena chlorophos for searching fungal bioluminescence genes.</title>
        <authorList>
            <person name="Tanaka Y."/>
            <person name="Kasuga D."/>
            <person name="Oba Y."/>
            <person name="Hase S."/>
            <person name="Sato K."/>
            <person name="Oba Y."/>
            <person name="Sakakibara Y."/>
        </authorList>
    </citation>
    <scope>NUCLEOTIDE SEQUENCE</scope>
</reference>
<dbReference type="Proteomes" id="UP000815677">
    <property type="component" value="Unassembled WGS sequence"/>
</dbReference>
<dbReference type="PROSITE" id="PS50088">
    <property type="entry name" value="ANK_REPEAT"/>
    <property type="match status" value="10"/>
</dbReference>
<evidence type="ECO:0000256" key="1">
    <source>
        <dbReference type="ARBA" id="ARBA00022737"/>
    </source>
</evidence>
<feature type="repeat" description="ANK" evidence="3">
    <location>
        <begin position="547"/>
        <end position="579"/>
    </location>
</feature>
<dbReference type="PANTHER" id="PTHR24193:SF121">
    <property type="entry name" value="ADA2A-CONTAINING COMPLEX COMPONENT 3, ISOFORM D"/>
    <property type="match status" value="1"/>
</dbReference>
<feature type="repeat" description="ANK" evidence="3">
    <location>
        <begin position="147"/>
        <end position="179"/>
    </location>
</feature>
<feature type="repeat" description="ANK" evidence="3">
    <location>
        <begin position="449"/>
        <end position="481"/>
    </location>
</feature>
<accession>A0ABQ0LT14</accession>
<feature type="region of interest" description="Disordered" evidence="4">
    <location>
        <begin position="612"/>
        <end position="632"/>
    </location>
</feature>
<dbReference type="InterPro" id="IPR002110">
    <property type="entry name" value="Ankyrin_rpt"/>
</dbReference>
<name>A0ABQ0LT14_MYCCL</name>
<dbReference type="SUPFAM" id="SSF48403">
    <property type="entry name" value="Ankyrin repeat"/>
    <property type="match status" value="2"/>
</dbReference>
<dbReference type="SMART" id="SM00248">
    <property type="entry name" value="ANK"/>
    <property type="match status" value="16"/>
</dbReference>
<keyword evidence="1" id="KW-0677">Repeat</keyword>
<evidence type="ECO:0000256" key="3">
    <source>
        <dbReference type="PROSITE-ProRule" id="PRU00023"/>
    </source>
</evidence>
<feature type="repeat" description="ANK" evidence="3">
    <location>
        <begin position="279"/>
        <end position="317"/>
    </location>
</feature>
<dbReference type="PRINTS" id="PR01415">
    <property type="entry name" value="ANKYRIN"/>
</dbReference>
<organism evidence="5 6">
    <name type="scientific">Mycena chlorophos</name>
    <name type="common">Agaric fungus</name>
    <name type="synonym">Agaricus chlorophos</name>
    <dbReference type="NCBI Taxonomy" id="658473"/>
    <lineage>
        <taxon>Eukaryota</taxon>
        <taxon>Fungi</taxon>
        <taxon>Dikarya</taxon>
        <taxon>Basidiomycota</taxon>
        <taxon>Agaricomycotina</taxon>
        <taxon>Agaricomycetes</taxon>
        <taxon>Agaricomycetidae</taxon>
        <taxon>Agaricales</taxon>
        <taxon>Marasmiineae</taxon>
        <taxon>Mycenaceae</taxon>
        <taxon>Mycena</taxon>
    </lineage>
</organism>
<feature type="repeat" description="ANK" evidence="3">
    <location>
        <begin position="114"/>
        <end position="146"/>
    </location>
</feature>
<dbReference type="InterPro" id="IPR050663">
    <property type="entry name" value="Ankyrin-SOCS_Box"/>
</dbReference>
<evidence type="ECO:0000313" key="6">
    <source>
        <dbReference type="Proteomes" id="UP000815677"/>
    </source>
</evidence>
<evidence type="ECO:0000256" key="4">
    <source>
        <dbReference type="SAM" id="MobiDB-lite"/>
    </source>
</evidence>
<proteinExistence type="predicted"/>
<dbReference type="InterPro" id="IPR036770">
    <property type="entry name" value="Ankyrin_rpt-contain_sf"/>
</dbReference>
<feature type="repeat" description="ANK" evidence="3">
    <location>
        <begin position="318"/>
        <end position="350"/>
    </location>
</feature>
<feature type="repeat" description="ANK" evidence="3">
    <location>
        <begin position="213"/>
        <end position="245"/>
    </location>
</feature>
<feature type="repeat" description="ANK" evidence="3">
    <location>
        <begin position="246"/>
        <end position="278"/>
    </location>
</feature>
<keyword evidence="6" id="KW-1185">Reference proteome</keyword>
<dbReference type="EMBL" id="DF848543">
    <property type="protein sequence ID" value="GAT54196.1"/>
    <property type="molecule type" value="Genomic_DNA"/>
</dbReference>
<dbReference type="Gene3D" id="1.25.40.20">
    <property type="entry name" value="Ankyrin repeat-containing domain"/>
    <property type="match status" value="5"/>
</dbReference>
<dbReference type="PROSITE" id="PS50297">
    <property type="entry name" value="ANK_REP_REGION"/>
    <property type="match status" value="9"/>
</dbReference>
<evidence type="ECO:0000256" key="2">
    <source>
        <dbReference type="ARBA" id="ARBA00023043"/>
    </source>
</evidence>
<protein>
    <submittedName>
        <fullName evidence="5">Uncharacterized protein</fullName>
    </submittedName>
</protein>
<feature type="repeat" description="ANK" evidence="3">
    <location>
        <begin position="581"/>
        <end position="613"/>
    </location>
</feature>